<keyword evidence="5" id="KW-0539">Nucleus</keyword>
<dbReference type="SMART" id="SM01019">
    <property type="entry name" value="B3"/>
    <property type="match status" value="1"/>
</dbReference>
<evidence type="ECO:0000256" key="3">
    <source>
        <dbReference type="ARBA" id="ARBA00023125"/>
    </source>
</evidence>
<feature type="domain" description="TF-B3" evidence="7">
    <location>
        <begin position="32"/>
        <end position="108"/>
    </location>
</feature>
<accession>A0ABD1N8G5</accession>
<protein>
    <recommendedName>
        <fullName evidence="7">TF-B3 domain-containing protein</fullName>
    </recommendedName>
</protein>
<evidence type="ECO:0000256" key="4">
    <source>
        <dbReference type="ARBA" id="ARBA00023163"/>
    </source>
</evidence>
<dbReference type="EMBL" id="JBGMDY010000002">
    <property type="protein sequence ID" value="KAL2344206.1"/>
    <property type="molecule type" value="Genomic_DNA"/>
</dbReference>
<comment type="subcellular location">
    <subcellularLocation>
        <location evidence="1">Nucleus</location>
    </subcellularLocation>
</comment>
<feature type="region of interest" description="Disordered" evidence="6">
    <location>
        <begin position="1"/>
        <end position="24"/>
    </location>
</feature>
<sequence length="131" mass="15424">MRPPSKNHKAPPPRNNSPNPDERFKISTLDRIPEKFVRNYGKLLSNTVLLKLPNGEEWRVNLEKRDASVWFQKGWEEFVAYHSLAHGHRLVFRYDGRPYFHVLICDMSATEIEYPIKKPNHKGPKSIVKKF</sequence>
<dbReference type="AlphaFoldDB" id="A0ABD1N8G5"/>
<evidence type="ECO:0000256" key="1">
    <source>
        <dbReference type="ARBA" id="ARBA00004123"/>
    </source>
</evidence>
<dbReference type="PANTHER" id="PTHR31920">
    <property type="entry name" value="B3 DOMAIN-CONTAINING"/>
    <property type="match status" value="1"/>
</dbReference>
<evidence type="ECO:0000256" key="5">
    <source>
        <dbReference type="ARBA" id="ARBA00023242"/>
    </source>
</evidence>
<organism evidence="8 9">
    <name type="scientific">Flemingia macrophylla</name>
    <dbReference type="NCBI Taxonomy" id="520843"/>
    <lineage>
        <taxon>Eukaryota</taxon>
        <taxon>Viridiplantae</taxon>
        <taxon>Streptophyta</taxon>
        <taxon>Embryophyta</taxon>
        <taxon>Tracheophyta</taxon>
        <taxon>Spermatophyta</taxon>
        <taxon>Magnoliopsida</taxon>
        <taxon>eudicotyledons</taxon>
        <taxon>Gunneridae</taxon>
        <taxon>Pentapetalae</taxon>
        <taxon>rosids</taxon>
        <taxon>fabids</taxon>
        <taxon>Fabales</taxon>
        <taxon>Fabaceae</taxon>
        <taxon>Papilionoideae</taxon>
        <taxon>50 kb inversion clade</taxon>
        <taxon>NPAAA clade</taxon>
        <taxon>indigoferoid/millettioid clade</taxon>
        <taxon>Phaseoleae</taxon>
        <taxon>Flemingia</taxon>
    </lineage>
</organism>
<dbReference type="PANTHER" id="PTHR31920:SF108">
    <property type="entry name" value="B3 DOMAIN-CONTAINING TRANSCRIPTION FACTOR VRN1-LIKE"/>
    <property type="match status" value="1"/>
</dbReference>
<dbReference type="InterPro" id="IPR050655">
    <property type="entry name" value="Plant_B3_domain"/>
</dbReference>
<feature type="compositionally biased region" description="Basic residues" evidence="6">
    <location>
        <begin position="1"/>
        <end position="11"/>
    </location>
</feature>
<name>A0ABD1N8G5_9FABA</name>
<keyword evidence="9" id="KW-1185">Reference proteome</keyword>
<evidence type="ECO:0000313" key="9">
    <source>
        <dbReference type="Proteomes" id="UP001603857"/>
    </source>
</evidence>
<dbReference type="CDD" id="cd10017">
    <property type="entry name" value="B3_DNA"/>
    <property type="match status" value="1"/>
</dbReference>
<gene>
    <name evidence="8" type="ORF">Fmac_005491</name>
</gene>
<dbReference type="Proteomes" id="UP001603857">
    <property type="component" value="Unassembled WGS sequence"/>
</dbReference>
<keyword evidence="3" id="KW-0238">DNA-binding</keyword>
<dbReference type="SUPFAM" id="SSF101936">
    <property type="entry name" value="DNA-binding pseudobarrel domain"/>
    <property type="match status" value="1"/>
</dbReference>
<comment type="caution">
    <text evidence="8">The sequence shown here is derived from an EMBL/GenBank/DDBJ whole genome shotgun (WGS) entry which is preliminary data.</text>
</comment>
<dbReference type="PROSITE" id="PS50863">
    <property type="entry name" value="B3"/>
    <property type="match status" value="1"/>
</dbReference>
<evidence type="ECO:0000256" key="6">
    <source>
        <dbReference type="SAM" id="MobiDB-lite"/>
    </source>
</evidence>
<evidence type="ECO:0000256" key="2">
    <source>
        <dbReference type="ARBA" id="ARBA00023015"/>
    </source>
</evidence>
<dbReference type="InterPro" id="IPR003340">
    <property type="entry name" value="B3_DNA-bd"/>
</dbReference>
<reference evidence="8 9" key="1">
    <citation type="submission" date="2024-08" db="EMBL/GenBank/DDBJ databases">
        <title>Insights into the chromosomal genome structure of Flemingia macrophylla.</title>
        <authorList>
            <person name="Ding Y."/>
            <person name="Zhao Y."/>
            <person name="Bi W."/>
            <person name="Wu M."/>
            <person name="Zhao G."/>
            <person name="Gong Y."/>
            <person name="Li W."/>
            <person name="Zhang P."/>
        </authorList>
    </citation>
    <scope>NUCLEOTIDE SEQUENCE [LARGE SCALE GENOMIC DNA]</scope>
    <source>
        <strain evidence="8">DYQJB</strain>
        <tissue evidence="8">Leaf</tissue>
    </source>
</reference>
<evidence type="ECO:0000313" key="8">
    <source>
        <dbReference type="EMBL" id="KAL2344206.1"/>
    </source>
</evidence>
<dbReference type="Gene3D" id="2.40.330.10">
    <property type="entry name" value="DNA-binding pseudobarrel domain"/>
    <property type="match status" value="1"/>
</dbReference>
<dbReference type="Pfam" id="PF02362">
    <property type="entry name" value="B3"/>
    <property type="match status" value="1"/>
</dbReference>
<evidence type="ECO:0000259" key="7">
    <source>
        <dbReference type="PROSITE" id="PS50863"/>
    </source>
</evidence>
<dbReference type="GO" id="GO:0005634">
    <property type="term" value="C:nucleus"/>
    <property type="evidence" value="ECO:0007669"/>
    <property type="project" value="UniProtKB-SubCell"/>
</dbReference>
<dbReference type="InterPro" id="IPR015300">
    <property type="entry name" value="DNA-bd_pseudobarrel_sf"/>
</dbReference>
<dbReference type="GO" id="GO:0003677">
    <property type="term" value="F:DNA binding"/>
    <property type="evidence" value="ECO:0007669"/>
    <property type="project" value="UniProtKB-KW"/>
</dbReference>
<keyword evidence="4" id="KW-0804">Transcription</keyword>
<keyword evidence="2" id="KW-0805">Transcription regulation</keyword>
<proteinExistence type="predicted"/>